<dbReference type="Gene3D" id="3.50.30.10">
    <property type="entry name" value="Phosphohistidine domain"/>
    <property type="match status" value="1"/>
</dbReference>
<dbReference type="InterPro" id="IPR015813">
    <property type="entry name" value="Pyrv/PenolPyrv_kinase-like_dom"/>
</dbReference>
<feature type="domain" description="PEP-utilising enzyme C-terminal" evidence="10">
    <location>
        <begin position="254"/>
        <end position="516"/>
    </location>
</feature>
<dbReference type="HOGENOM" id="CLU_007308_7_0_11"/>
<evidence type="ECO:0000256" key="7">
    <source>
        <dbReference type="ARBA" id="ARBA00022842"/>
    </source>
</evidence>
<dbReference type="eggNOG" id="COG1080">
    <property type="taxonomic scope" value="Bacteria"/>
</dbReference>
<evidence type="ECO:0000259" key="9">
    <source>
        <dbReference type="Pfam" id="PF00391"/>
    </source>
</evidence>
<dbReference type="PRINTS" id="PR01736">
    <property type="entry name" value="PHPHTRNFRASE"/>
</dbReference>
<dbReference type="STRING" id="1224163.B841_03500"/>
<evidence type="ECO:0000256" key="4">
    <source>
        <dbReference type="ARBA" id="ARBA00022679"/>
    </source>
</evidence>
<keyword evidence="13" id="KW-1185">Reference proteome</keyword>
<dbReference type="PANTHER" id="PTHR46244">
    <property type="entry name" value="PHOSPHOENOLPYRUVATE-PROTEIN PHOSPHOTRANSFERASE"/>
    <property type="match status" value="1"/>
</dbReference>
<dbReference type="InterPro" id="IPR036618">
    <property type="entry name" value="PtsI_HPr-bd_sf"/>
</dbReference>
<evidence type="ECO:0000259" key="11">
    <source>
        <dbReference type="Pfam" id="PF05524"/>
    </source>
</evidence>
<dbReference type="Pfam" id="PF05524">
    <property type="entry name" value="PEP-utilisers_N"/>
    <property type="match status" value="1"/>
</dbReference>
<keyword evidence="7" id="KW-0460">Magnesium</keyword>
<evidence type="ECO:0000256" key="6">
    <source>
        <dbReference type="ARBA" id="ARBA00022777"/>
    </source>
</evidence>
<evidence type="ECO:0000313" key="12">
    <source>
        <dbReference type="EMBL" id="AGS34183.1"/>
    </source>
</evidence>
<comment type="cofactor">
    <cofactor evidence="1">
        <name>Mg(2+)</name>
        <dbReference type="ChEBI" id="CHEBI:18420"/>
    </cofactor>
</comment>
<gene>
    <name evidence="12" type="ORF">B841_03500</name>
</gene>
<dbReference type="SUPFAM" id="SSF47831">
    <property type="entry name" value="Enzyme I of the PEP:sugar phosphotransferase system HPr-binding (sub)domain"/>
    <property type="match status" value="1"/>
</dbReference>
<feature type="domain" description="PEP-utilising enzyme mobile" evidence="9">
    <location>
        <begin position="151"/>
        <end position="222"/>
    </location>
</feature>
<feature type="domain" description="Phosphotransferase system enzyme I N-terminal" evidence="11">
    <location>
        <begin position="9"/>
        <end position="124"/>
    </location>
</feature>
<dbReference type="PANTHER" id="PTHR46244:SF3">
    <property type="entry name" value="PHOSPHOENOLPYRUVATE-PROTEIN PHOSPHOTRANSFERASE"/>
    <property type="match status" value="1"/>
</dbReference>
<dbReference type="KEGG" id="cmd:B841_03500"/>
<sequence length="555" mass="56748">MNARDVLSGVGVSAGVASGPVVKVLPAPGIDPDEPACTDPEGDAARVRAVLGEVADELRARADEAGDDAGAILRATARLAEDKALLAAATQRLRAGAGVTGAVHGAAAHYAEKLARAGGYLAERVTDLHDVRDRAICRLRGLPAPGVPRLERPAIVVAEDLAAAELSRLDPALVAGVVTAAGGPTSHSAVLAAQRGIPTVVQARGVLELADGTAALVDGAAGQVIVSPTAADMTSLRARAVRRAELTSARGRGETADGHEVPLLVNISSVAEARQAVDAEGVGLLRTEFLFLGAPVTPTAAEQSAVYANVLAAFGSKPVVIRTLDAGADTPLGFIDADPEPNPALGVRGLRLSMARRDLLDTQLKALAAAFDATGRRADLQVMAPMVTTVEEARWFAARVRAHGLPKVGVMVEVPAAAVRAERLLAEVDFASVGTNDLAQYTMAADRLGGEVSALLNPWQPALLDLVASSCRADTPVGACGEVSGDPLFALVLVGLGAASLSMPVGRVPLVRAALRLHDLAACRRIAASARAADTAEQARAAAVAAADPRLRELL</sequence>
<dbReference type="Pfam" id="PF02896">
    <property type="entry name" value="PEP-utilizers_C"/>
    <property type="match status" value="1"/>
</dbReference>
<proteinExistence type="inferred from homology"/>
<reference evidence="12 13" key="1">
    <citation type="submission" date="2012-11" db="EMBL/GenBank/DDBJ databases">
        <title>The complete genome sequence of Corynebacterium maris Coryn-1 (=DSM 45190).</title>
        <authorList>
            <person name="Schaffert L."/>
            <person name="Albersmeier A."/>
            <person name="Kalinowski J."/>
            <person name="Ruckert C."/>
        </authorList>
    </citation>
    <scope>NUCLEOTIDE SEQUENCE [LARGE SCALE GENOMIC DNA]</scope>
    <source>
        <strain evidence="13">Coryn-1</strain>
    </source>
</reference>
<dbReference type="InterPro" id="IPR000121">
    <property type="entry name" value="PEP_util_C"/>
</dbReference>
<evidence type="ECO:0000313" key="13">
    <source>
        <dbReference type="Proteomes" id="UP000015388"/>
    </source>
</evidence>
<dbReference type="RefSeq" id="WP_020934116.1">
    <property type="nucleotide sequence ID" value="NC_021915.1"/>
</dbReference>
<protein>
    <recommendedName>
        <fullName evidence="3">Phosphoenolpyruvate-protein phosphotransferase</fullName>
    </recommendedName>
    <alternativeName>
        <fullName evidence="8">Phosphotransferase system, enzyme I</fullName>
    </alternativeName>
</protein>
<organism evidence="12 13">
    <name type="scientific">Corynebacterium maris DSM 45190</name>
    <dbReference type="NCBI Taxonomy" id="1224163"/>
    <lineage>
        <taxon>Bacteria</taxon>
        <taxon>Bacillati</taxon>
        <taxon>Actinomycetota</taxon>
        <taxon>Actinomycetes</taxon>
        <taxon>Mycobacteriales</taxon>
        <taxon>Corynebacteriaceae</taxon>
        <taxon>Corynebacterium</taxon>
    </lineage>
</organism>
<dbReference type="AlphaFoldDB" id="S5THJ8"/>
<dbReference type="SUPFAM" id="SSF51621">
    <property type="entry name" value="Phosphoenolpyruvate/pyruvate domain"/>
    <property type="match status" value="1"/>
</dbReference>
<dbReference type="Pfam" id="PF00391">
    <property type="entry name" value="PEP-utilizers"/>
    <property type="match status" value="1"/>
</dbReference>
<dbReference type="PATRIC" id="fig|1224163.3.peg.703"/>
<dbReference type="OrthoDB" id="9765468at2"/>
<dbReference type="InterPro" id="IPR040442">
    <property type="entry name" value="Pyrv_kinase-like_dom_sf"/>
</dbReference>
<dbReference type="EMBL" id="CP003924">
    <property type="protein sequence ID" value="AGS34183.1"/>
    <property type="molecule type" value="Genomic_DNA"/>
</dbReference>
<dbReference type="InterPro" id="IPR008279">
    <property type="entry name" value="PEP-util_enz_mobile_dom"/>
</dbReference>
<keyword evidence="6" id="KW-0418">Kinase</keyword>
<evidence type="ECO:0000256" key="3">
    <source>
        <dbReference type="ARBA" id="ARBA00016544"/>
    </source>
</evidence>
<dbReference type="Gene3D" id="3.20.20.60">
    <property type="entry name" value="Phosphoenolpyruvate-binding domains"/>
    <property type="match status" value="1"/>
</dbReference>
<evidence type="ECO:0000256" key="2">
    <source>
        <dbReference type="ARBA" id="ARBA00007837"/>
    </source>
</evidence>
<keyword evidence="12" id="KW-0670">Pyruvate</keyword>
<dbReference type="Proteomes" id="UP000015388">
    <property type="component" value="Chromosome"/>
</dbReference>
<evidence type="ECO:0000256" key="8">
    <source>
        <dbReference type="ARBA" id="ARBA00033235"/>
    </source>
</evidence>
<keyword evidence="4 12" id="KW-0808">Transferase</keyword>
<dbReference type="InterPro" id="IPR008731">
    <property type="entry name" value="PTS_EIN"/>
</dbReference>
<dbReference type="GO" id="GO:0016301">
    <property type="term" value="F:kinase activity"/>
    <property type="evidence" value="ECO:0007669"/>
    <property type="project" value="UniProtKB-KW"/>
</dbReference>
<dbReference type="GO" id="GO:0046872">
    <property type="term" value="F:metal ion binding"/>
    <property type="evidence" value="ECO:0007669"/>
    <property type="project" value="UniProtKB-KW"/>
</dbReference>
<evidence type="ECO:0000256" key="1">
    <source>
        <dbReference type="ARBA" id="ARBA00001946"/>
    </source>
</evidence>
<name>S5THJ8_9CORY</name>
<dbReference type="Gene3D" id="1.10.274.10">
    <property type="entry name" value="PtsI, HPr-binding domain"/>
    <property type="match status" value="1"/>
</dbReference>
<evidence type="ECO:0000256" key="5">
    <source>
        <dbReference type="ARBA" id="ARBA00022723"/>
    </source>
</evidence>
<dbReference type="InterPro" id="IPR036637">
    <property type="entry name" value="Phosphohistidine_dom_sf"/>
</dbReference>
<dbReference type="SUPFAM" id="SSF52009">
    <property type="entry name" value="Phosphohistidine domain"/>
    <property type="match status" value="1"/>
</dbReference>
<dbReference type="GO" id="GO:0009401">
    <property type="term" value="P:phosphoenolpyruvate-dependent sugar phosphotransferase system"/>
    <property type="evidence" value="ECO:0007669"/>
    <property type="project" value="InterPro"/>
</dbReference>
<dbReference type="InterPro" id="IPR050499">
    <property type="entry name" value="PEP-utilizing_PTS_enzyme"/>
</dbReference>
<comment type="similarity">
    <text evidence="2">Belongs to the PEP-utilizing enzyme family.</text>
</comment>
<evidence type="ECO:0000259" key="10">
    <source>
        <dbReference type="Pfam" id="PF02896"/>
    </source>
</evidence>
<accession>S5THJ8</accession>
<keyword evidence="5" id="KW-0479">Metal-binding</keyword>